<dbReference type="OrthoDB" id="1662883at2759"/>
<dbReference type="GO" id="GO:0007017">
    <property type="term" value="P:microtubule-based process"/>
    <property type="evidence" value="ECO:0007669"/>
    <property type="project" value="InterPro"/>
</dbReference>
<dbReference type="InterPro" id="IPR018316">
    <property type="entry name" value="Tubulin/FtsZ_2-layer-sand-dom"/>
</dbReference>
<evidence type="ECO:0000313" key="10">
    <source>
        <dbReference type="EMBL" id="KAJ7341848.1"/>
    </source>
</evidence>
<evidence type="ECO:0000256" key="2">
    <source>
        <dbReference type="ARBA" id="ARBA00009636"/>
    </source>
</evidence>
<keyword evidence="11" id="KW-1185">Reference proteome</keyword>
<comment type="similarity">
    <text evidence="2 8">Belongs to the tubulin family.</text>
</comment>
<dbReference type="SUPFAM" id="SSF52490">
    <property type="entry name" value="Tubulin nucleotide-binding domain-like"/>
    <property type="match status" value="1"/>
</dbReference>
<dbReference type="PRINTS" id="PR01519">
    <property type="entry name" value="EPSLNTUBULIN"/>
</dbReference>
<evidence type="ECO:0000256" key="8">
    <source>
        <dbReference type="RuleBase" id="RU000352"/>
    </source>
</evidence>
<dbReference type="EMBL" id="JAPFRF010000002">
    <property type="protein sequence ID" value="KAJ7341848.1"/>
    <property type="molecule type" value="Genomic_DNA"/>
</dbReference>
<evidence type="ECO:0000256" key="4">
    <source>
        <dbReference type="ARBA" id="ARBA00022701"/>
    </source>
</evidence>
<dbReference type="PROSITE" id="PS00227">
    <property type="entry name" value="TUBULIN"/>
    <property type="match status" value="1"/>
</dbReference>
<dbReference type="GO" id="GO:0005525">
    <property type="term" value="F:GTP binding"/>
    <property type="evidence" value="ECO:0007669"/>
    <property type="project" value="UniProtKB-UniRule"/>
</dbReference>
<reference evidence="10" key="1">
    <citation type="journal article" date="2023" name="DNA Res.">
        <title>Chromosome-level genome assembly of Phrynocephalus forsythii using third-generation DNA sequencing and Hi-C analysis.</title>
        <authorList>
            <person name="Qi Y."/>
            <person name="Zhao W."/>
            <person name="Zhao Y."/>
            <person name="Niu C."/>
            <person name="Cao S."/>
            <person name="Zhang Y."/>
        </authorList>
    </citation>
    <scope>NUCLEOTIDE SEQUENCE</scope>
    <source>
        <tissue evidence="10">Muscle</tissue>
    </source>
</reference>
<dbReference type="InterPro" id="IPR036525">
    <property type="entry name" value="Tubulin/FtsZ_GTPase_sf"/>
</dbReference>
<comment type="caution">
    <text evidence="10">The sequence shown here is derived from an EMBL/GenBank/DDBJ whole genome shotgun (WGS) entry which is preliminary data.</text>
</comment>
<dbReference type="PRINTS" id="PR01161">
    <property type="entry name" value="TUBULIN"/>
</dbReference>
<dbReference type="Proteomes" id="UP001142489">
    <property type="component" value="Unassembled WGS sequence"/>
</dbReference>
<dbReference type="Gene3D" id="3.40.50.1440">
    <property type="entry name" value="Tubulin/FtsZ, GTPase domain"/>
    <property type="match status" value="1"/>
</dbReference>
<dbReference type="Pfam" id="PF03953">
    <property type="entry name" value="Tubulin_C"/>
    <property type="match status" value="1"/>
</dbReference>
<evidence type="ECO:0000313" key="11">
    <source>
        <dbReference type="Proteomes" id="UP001142489"/>
    </source>
</evidence>
<organism evidence="10 11">
    <name type="scientific">Phrynocephalus forsythii</name>
    <dbReference type="NCBI Taxonomy" id="171643"/>
    <lineage>
        <taxon>Eukaryota</taxon>
        <taxon>Metazoa</taxon>
        <taxon>Chordata</taxon>
        <taxon>Craniata</taxon>
        <taxon>Vertebrata</taxon>
        <taxon>Euteleostomi</taxon>
        <taxon>Lepidosauria</taxon>
        <taxon>Squamata</taxon>
        <taxon>Bifurcata</taxon>
        <taxon>Unidentata</taxon>
        <taxon>Episquamata</taxon>
        <taxon>Toxicofera</taxon>
        <taxon>Iguania</taxon>
        <taxon>Acrodonta</taxon>
        <taxon>Agamidae</taxon>
        <taxon>Agaminae</taxon>
        <taxon>Phrynocephalus</taxon>
    </lineage>
</organism>
<proteinExistence type="inferred from homology"/>
<dbReference type="InterPro" id="IPR003008">
    <property type="entry name" value="Tubulin_FtsZ_GTPase"/>
</dbReference>
<keyword evidence="5 8" id="KW-0547">Nucleotide-binding</keyword>
<keyword evidence="3" id="KW-0963">Cytoplasm</keyword>
<evidence type="ECO:0000256" key="3">
    <source>
        <dbReference type="ARBA" id="ARBA00022490"/>
    </source>
</evidence>
<feature type="domain" description="Tubulin/FtsZ GTPase" evidence="9">
    <location>
        <begin position="69"/>
        <end position="285"/>
    </location>
</feature>
<dbReference type="PANTHER" id="PTHR11588">
    <property type="entry name" value="TUBULIN"/>
    <property type="match status" value="1"/>
</dbReference>
<dbReference type="SMART" id="SM00864">
    <property type="entry name" value="Tubulin"/>
    <property type="match status" value="1"/>
</dbReference>
<evidence type="ECO:0000256" key="7">
    <source>
        <dbReference type="ARBA" id="ARBA00023212"/>
    </source>
</evidence>
<dbReference type="FunFam" id="3.40.50.1440:FF:000017">
    <property type="entry name" value="Tubulin epsilon chain"/>
    <property type="match status" value="1"/>
</dbReference>
<dbReference type="CDD" id="cd02190">
    <property type="entry name" value="epsilon_tubulin"/>
    <property type="match status" value="1"/>
</dbReference>
<sequence>MTQSVVIQVGQCGNQVGCRFWDLALREHAAVNKEIIFIPLHLWSFSITLFINLISDLYRTDGGDADICRGKICSLKARALLIDMEEGVVNEILQGPLRDVFDSKQLITDVSGSGNNWAVGHKVYGCQYREQIVEKLRKMAEQCDCLQCFFVIHSMGGGTGSGLGTFLLKVLEDEFPEVYRFVTSVFPSREDDVVTSPYNSVLAMKELSDHADCVLPVENESLFDIVSKINQMTNSGKLGSAIKQTSLLTSSLGAVNHNREKPFDAMNNIVANLLLNLTSSARFEGSLNMDLNEISMNLVPFPRLHYLVSSLTPLYTLADVNVPPRRLDQMFSDAFSKDHQLLQADPKHSLYLACALLVRGNVQVSDLRRNIE</sequence>
<dbReference type="AlphaFoldDB" id="A0A9Q1B680"/>
<dbReference type="InterPro" id="IPR017975">
    <property type="entry name" value="Tubulin_CS"/>
</dbReference>
<feature type="non-terminal residue" evidence="10">
    <location>
        <position position="1"/>
    </location>
</feature>
<dbReference type="Pfam" id="PF00091">
    <property type="entry name" value="Tubulin"/>
    <property type="match status" value="1"/>
</dbReference>
<keyword evidence="6 8" id="KW-0342">GTP-binding</keyword>
<dbReference type="InterPro" id="IPR000217">
    <property type="entry name" value="Tubulin"/>
</dbReference>
<evidence type="ECO:0000256" key="5">
    <source>
        <dbReference type="ARBA" id="ARBA00022741"/>
    </source>
</evidence>
<name>A0A9Q1B680_9SAUR</name>
<dbReference type="GO" id="GO:0005874">
    <property type="term" value="C:microtubule"/>
    <property type="evidence" value="ECO:0007669"/>
    <property type="project" value="UniProtKB-KW"/>
</dbReference>
<dbReference type="InterPro" id="IPR004057">
    <property type="entry name" value="Epsilon_tubulin"/>
</dbReference>
<evidence type="ECO:0000259" key="9">
    <source>
        <dbReference type="SMART" id="SM00864"/>
    </source>
</evidence>
<evidence type="ECO:0000256" key="1">
    <source>
        <dbReference type="ARBA" id="ARBA00004245"/>
    </source>
</evidence>
<accession>A0A9Q1B680</accession>
<protein>
    <recommendedName>
        <fullName evidence="9">Tubulin/FtsZ GTPase domain-containing protein</fullName>
    </recommendedName>
</protein>
<comment type="subcellular location">
    <subcellularLocation>
        <location evidence="1">Cytoplasm</location>
        <location evidence="1">Cytoskeleton</location>
    </subcellularLocation>
</comment>
<keyword evidence="4 8" id="KW-0493">Microtubule</keyword>
<dbReference type="SUPFAM" id="SSF55307">
    <property type="entry name" value="Tubulin C-terminal domain-like"/>
    <property type="match status" value="1"/>
</dbReference>
<keyword evidence="7" id="KW-0206">Cytoskeleton</keyword>
<gene>
    <name evidence="10" type="ORF">JRQ81_007392</name>
</gene>
<dbReference type="InterPro" id="IPR008280">
    <property type="entry name" value="Tub_FtsZ_C"/>
</dbReference>
<evidence type="ECO:0000256" key="6">
    <source>
        <dbReference type="ARBA" id="ARBA00023134"/>
    </source>
</evidence>